<feature type="domain" description="Gcp-like" evidence="2">
    <location>
        <begin position="38"/>
        <end position="108"/>
    </location>
</feature>
<name>A0A1M7B697_9RHOB</name>
<reference evidence="3 4" key="1">
    <citation type="submission" date="2016-11" db="EMBL/GenBank/DDBJ databases">
        <authorList>
            <person name="Jaros S."/>
            <person name="Januszkiewicz K."/>
            <person name="Wedrychowicz H."/>
        </authorList>
    </citation>
    <scope>NUCLEOTIDE SEQUENCE [LARGE SCALE GENOMIC DNA]</scope>
    <source>
        <strain evidence="3 4">DSM 29589</strain>
    </source>
</reference>
<evidence type="ECO:0000256" key="1">
    <source>
        <dbReference type="SAM" id="MobiDB-lite"/>
    </source>
</evidence>
<dbReference type="GO" id="GO:0005829">
    <property type="term" value="C:cytosol"/>
    <property type="evidence" value="ECO:0007669"/>
    <property type="project" value="TreeGrafter"/>
</dbReference>
<dbReference type="Proteomes" id="UP000183974">
    <property type="component" value="Unassembled WGS sequence"/>
</dbReference>
<dbReference type="InterPro" id="IPR022496">
    <property type="entry name" value="T6A_TsaB"/>
</dbReference>
<dbReference type="InterPro" id="IPR043129">
    <property type="entry name" value="ATPase_NBD"/>
</dbReference>
<organism evidence="3 4">
    <name type="scientific">Roseovarius pacificus</name>
    <dbReference type="NCBI Taxonomy" id="337701"/>
    <lineage>
        <taxon>Bacteria</taxon>
        <taxon>Pseudomonadati</taxon>
        <taxon>Pseudomonadota</taxon>
        <taxon>Alphaproteobacteria</taxon>
        <taxon>Rhodobacterales</taxon>
        <taxon>Roseobacteraceae</taxon>
        <taxon>Roseovarius</taxon>
    </lineage>
</organism>
<dbReference type="PANTHER" id="PTHR11735:SF11">
    <property type="entry name" value="TRNA THREONYLCARBAMOYLADENOSINE BIOSYNTHESIS PROTEIN TSAB"/>
    <property type="match status" value="1"/>
</dbReference>
<dbReference type="PANTHER" id="PTHR11735">
    <property type="entry name" value="TRNA N6-ADENOSINE THREONYLCARBAMOYLTRANSFERASE"/>
    <property type="match status" value="1"/>
</dbReference>
<evidence type="ECO:0000313" key="3">
    <source>
        <dbReference type="EMBL" id="SHL50169.1"/>
    </source>
</evidence>
<sequence length="199" mass="20237">MACDAPLVLGFDTSAAHCAAALLCGDRILAARAEDMGRGQAERLMPLLQEVLAEGGAAWADLDRIGVGTGPGNFTGIRISVSAARGLALALEIPALGVSGFEAIARLHPEPHLPVIPGPRGMSYVQAAGEAPRLAPPEEIAAFGLPVAERPAPVELAEAIARVAAKREGGPGEAPAPLYVKPADAAPSRDAPPVILDDA</sequence>
<dbReference type="STRING" id="337701.SAMN05444398_10396"/>
<accession>A0A1M7B697</accession>
<proteinExistence type="predicted"/>
<keyword evidence="4" id="KW-1185">Reference proteome</keyword>
<evidence type="ECO:0000313" key="4">
    <source>
        <dbReference type="Proteomes" id="UP000183974"/>
    </source>
</evidence>
<dbReference type="GO" id="GO:0002949">
    <property type="term" value="P:tRNA threonylcarbamoyladenosine modification"/>
    <property type="evidence" value="ECO:0007669"/>
    <property type="project" value="InterPro"/>
</dbReference>
<evidence type="ECO:0000259" key="2">
    <source>
        <dbReference type="Pfam" id="PF00814"/>
    </source>
</evidence>
<dbReference type="NCBIfam" id="TIGR03725">
    <property type="entry name" value="T6A_YeaZ"/>
    <property type="match status" value="1"/>
</dbReference>
<dbReference type="Gene3D" id="3.30.420.40">
    <property type="match status" value="1"/>
</dbReference>
<protein>
    <submittedName>
        <fullName evidence="3">tRNA threonylcarbamoyl adenosine modification protein YeaZ</fullName>
    </submittedName>
</protein>
<dbReference type="EMBL" id="FRBR01000003">
    <property type="protein sequence ID" value="SHL50169.1"/>
    <property type="molecule type" value="Genomic_DNA"/>
</dbReference>
<dbReference type="AlphaFoldDB" id="A0A1M7B697"/>
<dbReference type="SUPFAM" id="SSF53067">
    <property type="entry name" value="Actin-like ATPase domain"/>
    <property type="match status" value="1"/>
</dbReference>
<dbReference type="InterPro" id="IPR000905">
    <property type="entry name" value="Gcp-like_dom"/>
</dbReference>
<gene>
    <name evidence="3" type="ORF">SAMN05444398_10396</name>
</gene>
<dbReference type="Pfam" id="PF00814">
    <property type="entry name" value="TsaD"/>
    <property type="match status" value="1"/>
</dbReference>
<dbReference type="RefSeq" id="WP_188744982.1">
    <property type="nucleotide sequence ID" value="NZ_BMLR01000003.1"/>
</dbReference>
<feature type="compositionally biased region" description="Low complexity" evidence="1">
    <location>
        <begin position="182"/>
        <end position="193"/>
    </location>
</feature>
<feature type="region of interest" description="Disordered" evidence="1">
    <location>
        <begin position="167"/>
        <end position="199"/>
    </location>
</feature>